<gene>
    <name evidence="1" type="ORF">LK12_23220</name>
</gene>
<organism evidence="1 2">
    <name type="scientific">Novosphingobium malaysiense</name>
    <dbReference type="NCBI Taxonomy" id="1348853"/>
    <lineage>
        <taxon>Bacteria</taxon>
        <taxon>Pseudomonadati</taxon>
        <taxon>Pseudomonadota</taxon>
        <taxon>Alphaproteobacteria</taxon>
        <taxon>Sphingomonadales</taxon>
        <taxon>Sphingomonadaceae</taxon>
        <taxon>Novosphingobium</taxon>
    </lineage>
</organism>
<dbReference type="Proteomes" id="UP000031057">
    <property type="component" value="Unassembled WGS sequence"/>
</dbReference>
<protein>
    <submittedName>
        <fullName evidence="1">Uncharacterized protein</fullName>
    </submittedName>
</protein>
<comment type="caution">
    <text evidence="1">The sequence shown here is derived from an EMBL/GenBank/DDBJ whole genome shotgun (WGS) entry which is preliminary data.</text>
</comment>
<proteinExistence type="predicted"/>
<evidence type="ECO:0000313" key="1">
    <source>
        <dbReference type="EMBL" id="KHK88906.1"/>
    </source>
</evidence>
<reference evidence="1 2" key="1">
    <citation type="submission" date="2014-10" db="EMBL/GenBank/DDBJ databases">
        <title>Genome sequence of Novosphingobium malaysiense MUSC 273(T).</title>
        <authorList>
            <person name="Lee L.-H."/>
        </authorList>
    </citation>
    <scope>NUCLEOTIDE SEQUENCE [LARGE SCALE GENOMIC DNA]</scope>
    <source>
        <strain evidence="1 2">MUSC 273</strain>
    </source>
</reference>
<name>A0A0B1ZI72_9SPHN</name>
<keyword evidence="2" id="KW-1185">Reference proteome</keyword>
<evidence type="ECO:0000313" key="2">
    <source>
        <dbReference type="Proteomes" id="UP000031057"/>
    </source>
</evidence>
<dbReference type="AlphaFoldDB" id="A0A0B1ZI72"/>
<accession>A0A0B1ZI72</accession>
<dbReference type="EMBL" id="JTDI01000012">
    <property type="protein sequence ID" value="KHK88906.1"/>
    <property type="molecule type" value="Genomic_DNA"/>
</dbReference>
<sequence>MIASQRIILVCSRGVLREADAFYILIGESAAGSAFAHIAGLGKELGREIDVLVDAFAVQIAGAEIRTGGGISFIASASKKDGGTLEVFRHSTAIEEDYAKGVARLLIASIASF</sequence>